<protein>
    <submittedName>
        <fullName evidence="2">Nuclear transport factor 2 family protein</fullName>
    </submittedName>
</protein>
<dbReference type="InterPro" id="IPR032710">
    <property type="entry name" value="NTF2-like_dom_sf"/>
</dbReference>
<dbReference type="AlphaFoldDB" id="A0AAU8K0T1"/>
<dbReference type="RefSeq" id="WP_354642577.1">
    <property type="nucleotide sequence ID" value="NZ_CP159872.1"/>
</dbReference>
<accession>A0AAU8K0T1</accession>
<dbReference type="SUPFAM" id="SSF54427">
    <property type="entry name" value="NTF2-like"/>
    <property type="match status" value="1"/>
</dbReference>
<dbReference type="EMBL" id="CP159872">
    <property type="protein sequence ID" value="XCM81650.1"/>
    <property type="molecule type" value="Genomic_DNA"/>
</dbReference>
<organism evidence="2">
    <name type="scientific">Kitasatospora camelliae</name>
    <dbReference type="NCBI Taxonomy" id="3156397"/>
    <lineage>
        <taxon>Bacteria</taxon>
        <taxon>Bacillati</taxon>
        <taxon>Actinomycetota</taxon>
        <taxon>Actinomycetes</taxon>
        <taxon>Kitasatosporales</taxon>
        <taxon>Streptomycetaceae</taxon>
        <taxon>Kitasatospora</taxon>
    </lineage>
</organism>
<name>A0AAU8K0T1_9ACTN</name>
<feature type="domain" description="SnoaL-like" evidence="1">
    <location>
        <begin position="19"/>
        <end position="117"/>
    </location>
</feature>
<gene>
    <name evidence="2" type="ORF">ABWK59_23490</name>
</gene>
<dbReference type="KEGG" id="kcm:ABWK59_23490"/>
<reference evidence="2" key="1">
    <citation type="submission" date="2024-06" db="EMBL/GenBank/DDBJ databases">
        <title>The genome sequences of Kitasatospora sp. strain HUAS MG31.</title>
        <authorList>
            <person name="Mo P."/>
        </authorList>
    </citation>
    <scope>NUCLEOTIDE SEQUENCE</scope>
    <source>
        <strain evidence="2">HUAS MG31</strain>
    </source>
</reference>
<dbReference type="InterPro" id="IPR037401">
    <property type="entry name" value="SnoaL-like"/>
</dbReference>
<proteinExistence type="predicted"/>
<evidence type="ECO:0000313" key="2">
    <source>
        <dbReference type="EMBL" id="XCM81650.1"/>
    </source>
</evidence>
<dbReference type="Gene3D" id="3.10.450.50">
    <property type="match status" value="1"/>
</dbReference>
<sequence>MTASPTNPMAVTTAWEAWTALWNGELQLAADLVTEDCTVRFGAAVPGGDGLRGPAELARFIADFRALRPGLRYRLDGPAITDGTEAAIRWSARSGTGTPKSGIDVLRLTPDGRIAEVWSVTGERTFPTG</sequence>
<evidence type="ECO:0000259" key="1">
    <source>
        <dbReference type="Pfam" id="PF12680"/>
    </source>
</evidence>
<dbReference type="Pfam" id="PF12680">
    <property type="entry name" value="SnoaL_2"/>
    <property type="match status" value="1"/>
</dbReference>